<gene>
    <name evidence="5" type="ORF">AVDCRST_MAG76-1024</name>
</gene>
<dbReference type="InterPro" id="IPR003362">
    <property type="entry name" value="Bact_transf"/>
</dbReference>
<feature type="transmembrane region" description="Helical" evidence="3">
    <location>
        <begin position="41"/>
        <end position="66"/>
    </location>
</feature>
<evidence type="ECO:0000256" key="3">
    <source>
        <dbReference type="SAM" id="Phobius"/>
    </source>
</evidence>
<reference evidence="5" key="1">
    <citation type="submission" date="2020-02" db="EMBL/GenBank/DDBJ databases">
        <authorList>
            <person name="Meier V. D."/>
        </authorList>
    </citation>
    <scope>NUCLEOTIDE SEQUENCE</scope>
    <source>
        <strain evidence="5">AVDCRST_MAG76</strain>
    </source>
</reference>
<organism evidence="5">
    <name type="scientific">uncultured Acidimicrobiales bacterium</name>
    <dbReference type="NCBI Taxonomy" id="310071"/>
    <lineage>
        <taxon>Bacteria</taxon>
        <taxon>Bacillati</taxon>
        <taxon>Actinomycetota</taxon>
        <taxon>Acidimicrobiia</taxon>
        <taxon>Acidimicrobiales</taxon>
        <taxon>environmental samples</taxon>
    </lineage>
</organism>
<dbReference type="EMBL" id="CADCSZ010000061">
    <property type="protein sequence ID" value="CAA9227163.1"/>
    <property type="molecule type" value="Genomic_DNA"/>
</dbReference>
<comment type="similarity">
    <text evidence="1">Belongs to the bacterial sugar transferase family.</text>
</comment>
<dbReference type="Pfam" id="PF02397">
    <property type="entry name" value="Bac_transf"/>
    <property type="match status" value="1"/>
</dbReference>
<dbReference type="PANTHER" id="PTHR30576:SF10">
    <property type="entry name" value="SLL5057 PROTEIN"/>
    <property type="match status" value="1"/>
</dbReference>
<protein>
    <recommendedName>
        <fullName evidence="4">Bacterial sugar transferase domain-containing protein</fullName>
    </recommendedName>
</protein>
<keyword evidence="3" id="KW-1133">Transmembrane helix</keyword>
<evidence type="ECO:0000313" key="5">
    <source>
        <dbReference type="EMBL" id="CAA9227163.1"/>
    </source>
</evidence>
<dbReference type="GO" id="GO:0016780">
    <property type="term" value="F:phosphotransferase activity, for other substituted phosphate groups"/>
    <property type="evidence" value="ECO:0007669"/>
    <property type="project" value="TreeGrafter"/>
</dbReference>
<evidence type="ECO:0000256" key="1">
    <source>
        <dbReference type="ARBA" id="ARBA00006464"/>
    </source>
</evidence>
<proteinExistence type="inferred from homology"/>
<keyword evidence="3" id="KW-0472">Membrane</keyword>
<evidence type="ECO:0000259" key="4">
    <source>
        <dbReference type="Pfam" id="PF02397"/>
    </source>
</evidence>
<keyword evidence="3" id="KW-0812">Transmembrane</keyword>
<evidence type="ECO:0000256" key="2">
    <source>
        <dbReference type="SAM" id="MobiDB-lite"/>
    </source>
</evidence>
<sequence>MNDGTTPRRRPEGLDVMAVDPADHHLRPRWSGTLVKRAFDIVVGSMLFVASLPVLIVLASVLAFQLRGWPFFVHKRVGRGGRPITFPKLRTLSRDTPRYADKTMVEFHPVSRLAAVLRDKHLDELPQLVLVPLGLLSLVGPRPRMANEVDQYPFPPFDVARTTVRQGCTGLWQVGAHTVATVSASPEYDLHYLRHSSFRMDLWILWRTVAQAFGGRGVTLVEVPRAVRGRGLVVIDDPAWASMIDVDGPHATSSHHTVSHHEAPVFGTPTTATASFEGEPA</sequence>
<feature type="region of interest" description="Disordered" evidence="2">
    <location>
        <begin position="251"/>
        <end position="281"/>
    </location>
</feature>
<accession>A0A6J4HLX1</accession>
<dbReference type="PANTHER" id="PTHR30576">
    <property type="entry name" value="COLANIC BIOSYNTHESIS UDP-GLUCOSE LIPID CARRIER TRANSFERASE"/>
    <property type="match status" value="1"/>
</dbReference>
<feature type="domain" description="Bacterial sugar transferase" evidence="4">
    <location>
        <begin position="36"/>
        <end position="213"/>
    </location>
</feature>
<name>A0A6J4HLX1_9ACTN</name>
<dbReference type="AlphaFoldDB" id="A0A6J4HLX1"/>